<protein>
    <submittedName>
        <fullName evidence="1">Uncharacterized protein</fullName>
    </submittedName>
</protein>
<dbReference type="HOGENOM" id="CLU_1510240_0_0_1"/>
<organism evidence="1 2">
    <name type="scientific">Arthroderma otae (strain ATCC MYA-4605 / CBS 113480)</name>
    <name type="common">Microsporum canis</name>
    <dbReference type="NCBI Taxonomy" id="554155"/>
    <lineage>
        <taxon>Eukaryota</taxon>
        <taxon>Fungi</taxon>
        <taxon>Dikarya</taxon>
        <taxon>Ascomycota</taxon>
        <taxon>Pezizomycotina</taxon>
        <taxon>Eurotiomycetes</taxon>
        <taxon>Eurotiomycetidae</taxon>
        <taxon>Onygenales</taxon>
        <taxon>Arthrodermataceae</taxon>
        <taxon>Microsporum</taxon>
    </lineage>
</organism>
<sequence>MLCLVPHKHMIKEPILLCSLLRFAYLAHVNYPPGMRIAMKPNTKLSQIPDCGGLSLRSQQFLKAPSHLGNYTGRHEHLAMYWFDLTPVLFGVSPGEMDSTWRMMISAFVYEPTMVANRRLSPWSSCAVLVLGPGYIKLKTEPPLTLNCSTTPNQGYMQILWHMCRPPADHSEQRWSGF</sequence>
<keyword evidence="2" id="KW-1185">Reference proteome</keyword>
<gene>
    <name evidence="1" type="ORF">MCYG_06995</name>
</gene>
<dbReference type="RefSeq" id="XP_002845031.1">
    <property type="nucleotide sequence ID" value="XM_002844985.1"/>
</dbReference>
<dbReference type="VEuPathDB" id="FungiDB:MCYG_06995"/>
<dbReference type="EMBL" id="DS995706">
    <property type="protein sequence ID" value="EEQ34176.1"/>
    <property type="molecule type" value="Genomic_DNA"/>
</dbReference>
<proteinExistence type="predicted"/>
<evidence type="ECO:0000313" key="1">
    <source>
        <dbReference type="EMBL" id="EEQ34176.1"/>
    </source>
</evidence>
<dbReference type="AlphaFoldDB" id="C5FW92"/>
<dbReference type="Proteomes" id="UP000002035">
    <property type="component" value="Unassembled WGS sequence"/>
</dbReference>
<evidence type="ECO:0000313" key="2">
    <source>
        <dbReference type="Proteomes" id="UP000002035"/>
    </source>
</evidence>
<reference evidence="2" key="1">
    <citation type="journal article" date="2012" name="MBio">
        <title>Comparative genome analysis of Trichophyton rubrum and related dermatophytes reveals candidate genes involved in infection.</title>
        <authorList>
            <person name="Martinez D.A."/>
            <person name="Oliver B.G."/>
            <person name="Graeser Y."/>
            <person name="Goldberg J.M."/>
            <person name="Li W."/>
            <person name="Martinez-Rossi N.M."/>
            <person name="Monod M."/>
            <person name="Shelest E."/>
            <person name="Barton R.C."/>
            <person name="Birch E."/>
            <person name="Brakhage A.A."/>
            <person name="Chen Z."/>
            <person name="Gurr S.J."/>
            <person name="Heiman D."/>
            <person name="Heitman J."/>
            <person name="Kosti I."/>
            <person name="Rossi A."/>
            <person name="Saif S."/>
            <person name="Samalova M."/>
            <person name="Saunders C.W."/>
            <person name="Shea T."/>
            <person name="Summerbell R.C."/>
            <person name="Xu J."/>
            <person name="Young S."/>
            <person name="Zeng Q."/>
            <person name="Birren B.W."/>
            <person name="Cuomo C.A."/>
            <person name="White T.C."/>
        </authorList>
    </citation>
    <scope>NUCLEOTIDE SEQUENCE [LARGE SCALE GENOMIC DNA]</scope>
    <source>
        <strain evidence="2">ATCC MYA-4605 / CBS 113480</strain>
    </source>
</reference>
<dbReference type="GeneID" id="9228257"/>
<accession>C5FW92</accession>
<name>C5FW92_ARTOC</name>